<feature type="DNA-binding region" description="H-T-H motif" evidence="2">
    <location>
        <begin position="38"/>
        <end position="57"/>
    </location>
</feature>
<name>A0A7Y0B0R5_9HYPH</name>
<feature type="domain" description="HTH tetR-type" evidence="3">
    <location>
        <begin position="15"/>
        <end position="75"/>
    </location>
</feature>
<proteinExistence type="predicted"/>
<dbReference type="SUPFAM" id="SSF46689">
    <property type="entry name" value="Homeodomain-like"/>
    <property type="match status" value="1"/>
</dbReference>
<dbReference type="Gene3D" id="1.10.357.10">
    <property type="entry name" value="Tetracycline Repressor, domain 2"/>
    <property type="match status" value="1"/>
</dbReference>
<dbReference type="GO" id="GO:0003700">
    <property type="term" value="F:DNA-binding transcription factor activity"/>
    <property type="evidence" value="ECO:0007669"/>
    <property type="project" value="TreeGrafter"/>
</dbReference>
<dbReference type="Pfam" id="PF00440">
    <property type="entry name" value="TetR_N"/>
    <property type="match status" value="1"/>
</dbReference>
<dbReference type="InterPro" id="IPR050109">
    <property type="entry name" value="HTH-type_TetR-like_transc_reg"/>
</dbReference>
<dbReference type="PROSITE" id="PS50977">
    <property type="entry name" value="HTH_TETR_2"/>
    <property type="match status" value="1"/>
</dbReference>
<dbReference type="InterPro" id="IPR001647">
    <property type="entry name" value="HTH_TetR"/>
</dbReference>
<dbReference type="InterPro" id="IPR041490">
    <property type="entry name" value="KstR2_TetR_C"/>
</dbReference>
<sequence length="202" mass="22486">MEMSGGRRSEAEDVMDVRENLLSTAVGMFSEKGFSGTSIRDIAKVHGVSLSNIYYHFGNKDGLWREILDRSVRLLPDRLRAAVAAAATPRAALEALVRAHLAAAVEYRRELLMLLAQRAQLAEDVGNETAEIQREVLDIYSEVLDRLGAEGALNSGHARVTAFNMLGVINWHLRWYRPDGPLPAETVHQEIVDFIMRGACRD</sequence>
<protein>
    <submittedName>
        <fullName evidence="4">TetR/AcrR family transcriptional regulator</fullName>
    </submittedName>
</protein>
<accession>A0A7Y0B0R5</accession>
<evidence type="ECO:0000313" key="4">
    <source>
        <dbReference type="EMBL" id="NML76877.1"/>
    </source>
</evidence>
<dbReference type="Proteomes" id="UP000541470">
    <property type="component" value="Unassembled WGS sequence"/>
</dbReference>
<evidence type="ECO:0000256" key="1">
    <source>
        <dbReference type="ARBA" id="ARBA00023125"/>
    </source>
</evidence>
<organism evidence="4 5">
    <name type="scientific">Rhizobium terricola</name>
    <dbReference type="NCBI Taxonomy" id="2728849"/>
    <lineage>
        <taxon>Bacteria</taxon>
        <taxon>Pseudomonadati</taxon>
        <taxon>Pseudomonadota</taxon>
        <taxon>Alphaproteobacteria</taxon>
        <taxon>Hyphomicrobiales</taxon>
        <taxon>Rhizobiaceae</taxon>
        <taxon>Rhizobium/Agrobacterium group</taxon>
        <taxon>Rhizobium</taxon>
    </lineage>
</organism>
<gene>
    <name evidence="4" type="ORF">HHL25_22300</name>
</gene>
<evidence type="ECO:0000256" key="2">
    <source>
        <dbReference type="PROSITE-ProRule" id="PRU00335"/>
    </source>
</evidence>
<dbReference type="Pfam" id="PF17932">
    <property type="entry name" value="TetR_C_24"/>
    <property type="match status" value="1"/>
</dbReference>
<dbReference type="RefSeq" id="WP_169595444.1">
    <property type="nucleotide sequence ID" value="NZ_JABBGK010000009.1"/>
</dbReference>
<dbReference type="Gene3D" id="1.10.10.60">
    <property type="entry name" value="Homeodomain-like"/>
    <property type="match status" value="1"/>
</dbReference>
<evidence type="ECO:0000259" key="3">
    <source>
        <dbReference type="PROSITE" id="PS50977"/>
    </source>
</evidence>
<reference evidence="4 5" key="1">
    <citation type="submission" date="2020-04" db="EMBL/GenBank/DDBJ databases">
        <title>Rhizobium sp. S-51 isolated from soil.</title>
        <authorList>
            <person name="Dahal R.H."/>
        </authorList>
    </citation>
    <scope>NUCLEOTIDE SEQUENCE [LARGE SCALE GENOMIC DNA]</scope>
    <source>
        <strain evidence="4 5">S-51</strain>
    </source>
</reference>
<dbReference type="AlphaFoldDB" id="A0A7Y0B0R5"/>
<comment type="caution">
    <text evidence="4">The sequence shown here is derived from an EMBL/GenBank/DDBJ whole genome shotgun (WGS) entry which is preliminary data.</text>
</comment>
<evidence type="ECO:0000313" key="5">
    <source>
        <dbReference type="Proteomes" id="UP000541470"/>
    </source>
</evidence>
<dbReference type="GO" id="GO:0000976">
    <property type="term" value="F:transcription cis-regulatory region binding"/>
    <property type="evidence" value="ECO:0007669"/>
    <property type="project" value="TreeGrafter"/>
</dbReference>
<dbReference type="InterPro" id="IPR036271">
    <property type="entry name" value="Tet_transcr_reg_TetR-rel_C_sf"/>
</dbReference>
<dbReference type="PANTHER" id="PTHR30055">
    <property type="entry name" value="HTH-TYPE TRANSCRIPTIONAL REGULATOR RUTR"/>
    <property type="match status" value="1"/>
</dbReference>
<dbReference type="PRINTS" id="PR00455">
    <property type="entry name" value="HTHTETR"/>
</dbReference>
<keyword evidence="1 2" id="KW-0238">DNA-binding</keyword>
<keyword evidence="5" id="KW-1185">Reference proteome</keyword>
<dbReference type="EMBL" id="JABBGK010000009">
    <property type="protein sequence ID" value="NML76877.1"/>
    <property type="molecule type" value="Genomic_DNA"/>
</dbReference>
<dbReference type="SUPFAM" id="SSF48498">
    <property type="entry name" value="Tetracyclin repressor-like, C-terminal domain"/>
    <property type="match status" value="1"/>
</dbReference>
<dbReference type="InterPro" id="IPR009057">
    <property type="entry name" value="Homeodomain-like_sf"/>
</dbReference>
<dbReference type="PANTHER" id="PTHR30055:SF237">
    <property type="entry name" value="TRANSCRIPTIONAL REPRESSOR MCE3R"/>
    <property type="match status" value="1"/>
</dbReference>